<dbReference type="EMBL" id="GBXM01025544">
    <property type="protein sequence ID" value="JAH83033.1"/>
    <property type="molecule type" value="Transcribed_RNA"/>
</dbReference>
<dbReference type="EMBL" id="GBXM01032432">
    <property type="protein sequence ID" value="JAH76145.1"/>
    <property type="molecule type" value="Transcribed_RNA"/>
</dbReference>
<reference evidence="1" key="2">
    <citation type="journal article" date="2015" name="Fish Shellfish Immunol.">
        <title>Early steps in the European eel (Anguilla anguilla)-Vibrio vulnificus interaction in the gills: Role of the RtxA13 toxin.</title>
        <authorList>
            <person name="Callol A."/>
            <person name="Pajuelo D."/>
            <person name="Ebbesson L."/>
            <person name="Teles M."/>
            <person name="MacKenzie S."/>
            <person name="Amaro C."/>
        </authorList>
    </citation>
    <scope>NUCLEOTIDE SEQUENCE</scope>
</reference>
<evidence type="ECO:0000313" key="1">
    <source>
        <dbReference type="EMBL" id="JAH76145.1"/>
    </source>
</evidence>
<protein>
    <submittedName>
        <fullName evidence="1">Uncharacterized protein</fullName>
    </submittedName>
</protein>
<reference evidence="1" key="1">
    <citation type="submission" date="2014-11" db="EMBL/GenBank/DDBJ databases">
        <authorList>
            <person name="Amaro Gonzalez C."/>
        </authorList>
    </citation>
    <scope>NUCLEOTIDE SEQUENCE</scope>
</reference>
<accession>A0A0E9VFA1</accession>
<organism evidence="1">
    <name type="scientific">Anguilla anguilla</name>
    <name type="common">European freshwater eel</name>
    <name type="synonym">Muraena anguilla</name>
    <dbReference type="NCBI Taxonomy" id="7936"/>
    <lineage>
        <taxon>Eukaryota</taxon>
        <taxon>Metazoa</taxon>
        <taxon>Chordata</taxon>
        <taxon>Craniata</taxon>
        <taxon>Vertebrata</taxon>
        <taxon>Euteleostomi</taxon>
        <taxon>Actinopterygii</taxon>
        <taxon>Neopterygii</taxon>
        <taxon>Teleostei</taxon>
        <taxon>Anguilliformes</taxon>
        <taxon>Anguillidae</taxon>
        <taxon>Anguilla</taxon>
    </lineage>
</organism>
<name>A0A0E9VFA1_ANGAN</name>
<sequence length="23" mass="2828">MEHLRPFLLERFLKFASDHVTLQ</sequence>
<dbReference type="EMBL" id="GBXM01028109">
    <property type="protein sequence ID" value="JAH80468.1"/>
    <property type="molecule type" value="Transcribed_RNA"/>
</dbReference>
<dbReference type="AlphaFoldDB" id="A0A0E9VFA1"/>
<proteinExistence type="predicted"/>